<evidence type="ECO:0000313" key="3">
    <source>
        <dbReference type="EMBL" id="ELU09296.1"/>
    </source>
</evidence>
<dbReference type="InterPro" id="IPR008979">
    <property type="entry name" value="Galactose-bd-like_sf"/>
</dbReference>
<reference evidence="5" key="1">
    <citation type="submission" date="2012-12" db="EMBL/GenBank/DDBJ databases">
        <authorList>
            <person name="Hellsten U."/>
            <person name="Grimwood J."/>
            <person name="Chapman J.A."/>
            <person name="Shapiro H."/>
            <person name="Aerts A."/>
            <person name="Otillar R.P."/>
            <person name="Terry A.Y."/>
            <person name="Boore J.L."/>
            <person name="Simakov O."/>
            <person name="Marletaz F."/>
            <person name="Cho S.-J."/>
            <person name="Edsinger-Gonzales E."/>
            <person name="Havlak P."/>
            <person name="Kuo D.-H."/>
            <person name="Larsson T."/>
            <person name="Lv J."/>
            <person name="Arendt D."/>
            <person name="Savage R."/>
            <person name="Osoegawa K."/>
            <person name="de Jong P."/>
            <person name="Lindberg D.R."/>
            <person name="Seaver E.C."/>
            <person name="Weisblat D.A."/>
            <person name="Putnam N.H."/>
            <person name="Grigoriev I.V."/>
            <person name="Rokhsar D.S."/>
        </authorList>
    </citation>
    <scope>NUCLEOTIDE SEQUENCE</scope>
    <source>
        <strain evidence="5">I ESC-2004</strain>
    </source>
</reference>
<dbReference type="Gene3D" id="3.40.50.1820">
    <property type="entry name" value="alpha/beta hydrolase"/>
    <property type="match status" value="1"/>
</dbReference>
<dbReference type="Pfam" id="PF02129">
    <property type="entry name" value="Peptidase_S15"/>
    <property type="match status" value="1"/>
</dbReference>
<dbReference type="PANTHER" id="PTHR43056">
    <property type="entry name" value="PEPTIDASE S9 PROLYL OLIGOPEPTIDASE"/>
    <property type="match status" value="1"/>
</dbReference>
<evidence type="ECO:0000256" key="1">
    <source>
        <dbReference type="ARBA" id="ARBA00022801"/>
    </source>
</evidence>
<accession>R7V0T0</accession>
<dbReference type="OMA" id="ETLRWWD"/>
<dbReference type="EMBL" id="KB298361">
    <property type="protein sequence ID" value="ELU09296.1"/>
    <property type="molecule type" value="Genomic_DNA"/>
</dbReference>
<dbReference type="Gene3D" id="1.10.3020.10">
    <property type="entry name" value="alpha-amino acid ester hydrolase ( Helical cap domain)"/>
    <property type="match status" value="1"/>
</dbReference>
<dbReference type="NCBIfam" id="TIGR00976">
    <property type="entry name" value="CocE_NonD"/>
    <property type="match status" value="2"/>
</dbReference>
<dbReference type="Gene3D" id="2.60.120.260">
    <property type="entry name" value="Galactose-binding domain-like"/>
    <property type="match status" value="1"/>
</dbReference>
<reference evidence="3 5" key="2">
    <citation type="journal article" date="2013" name="Nature">
        <title>Insights into bilaterian evolution from three spiralian genomes.</title>
        <authorList>
            <person name="Simakov O."/>
            <person name="Marletaz F."/>
            <person name="Cho S.J."/>
            <person name="Edsinger-Gonzales E."/>
            <person name="Havlak P."/>
            <person name="Hellsten U."/>
            <person name="Kuo D.H."/>
            <person name="Larsson T."/>
            <person name="Lv J."/>
            <person name="Arendt D."/>
            <person name="Savage R."/>
            <person name="Osoegawa K."/>
            <person name="de Jong P."/>
            <person name="Grimwood J."/>
            <person name="Chapman J.A."/>
            <person name="Shapiro H."/>
            <person name="Aerts A."/>
            <person name="Otillar R.P."/>
            <person name="Terry A.Y."/>
            <person name="Boore J.L."/>
            <person name="Grigoriev I.V."/>
            <person name="Lindberg D.R."/>
            <person name="Seaver E.C."/>
            <person name="Weisblat D.A."/>
            <person name="Putnam N.H."/>
            <person name="Rokhsar D.S."/>
        </authorList>
    </citation>
    <scope>NUCLEOTIDE SEQUENCE</scope>
    <source>
        <strain evidence="3 5">I ESC-2004</strain>
    </source>
</reference>
<dbReference type="OrthoDB" id="10045791at2759"/>
<dbReference type="InterPro" id="IPR029058">
    <property type="entry name" value="AB_hydrolase_fold"/>
</dbReference>
<dbReference type="HOGENOM" id="CLU_015590_4_0_1"/>
<reference evidence="4" key="3">
    <citation type="submission" date="2015-06" db="UniProtKB">
        <authorList>
            <consortium name="EnsemblMetazoa"/>
        </authorList>
    </citation>
    <scope>IDENTIFICATION</scope>
</reference>
<dbReference type="InterPro" id="IPR005674">
    <property type="entry name" value="CocE/Ser_esterase"/>
</dbReference>
<keyword evidence="5" id="KW-1185">Reference proteome</keyword>
<dbReference type="InterPro" id="IPR000383">
    <property type="entry name" value="Xaa-Pro-like_dom"/>
</dbReference>
<dbReference type="EMBL" id="AMQN01006439">
    <property type="status" value="NOT_ANNOTATED_CDS"/>
    <property type="molecule type" value="Genomic_DNA"/>
</dbReference>
<dbReference type="Proteomes" id="UP000014760">
    <property type="component" value="Unassembled WGS sequence"/>
</dbReference>
<dbReference type="SMART" id="SM00939">
    <property type="entry name" value="PepX_C"/>
    <property type="match status" value="1"/>
</dbReference>
<dbReference type="InterPro" id="IPR013736">
    <property type="entry name" value="Xaa-Pro_dipept_C"/>
</dbReference>
<dbReference type="PANTHER" id="PTHR43056:SF10">
    <property type="entry name" value="COCE_NOND FAMILY, PUTATIVE (AFU_ORTHOLOGUE AFUA_7G00600)-RELATED"/>
    <property type="match status" value="1"/>
</dbReference>
<gene>
    <name evidence="3" type="ORF">CAPTEDRAFT_170378</name>
</gene>
<evidence type="ECO:0000313" key="4">
    <source>
        <dbReference type="EnsemblMetazoa" id="CapteP170378"/>
    </source>
</evidence>
<evidence type="ECO:0000313" key="5">
    <source>
        <dbReference type="Proteomes" id="UP000014760"/>
    </source>
</evidence>
<dbReference type="AlphaFoldDB" id="R7V0T0"/>
<dbReference type="SUPFAM" id="SSF53474">
    <property type="entry name" value="alpha/beta-Hydrolases"/>
    <property type="match status" value="1"/>
</dbReference>
<evidence type="ECO:0000259" key="2">
    <source>
        <dbReference type="SMART" id="SM00939"/>
    </source>
</evidence>
<feature type="domain" description="Xaa-Pro dipeptidyl-peptidase C-terminal" evidence="2">
    <location>
        <begin position="294"/>
        <end position="554"/>
    </location>
</feature>
<protein>
    <recommendedName>
        <fullName evidence="2">Xaa-Pro dipeptidyl-peptidase C-terminal domain-containing protein</fullName>
    </recommendedName>
</protein>
<sequence>MQQSGFGRFPVTVLPHVLVPLPDGVHLSLKIWFPSNDETLLREAYPVVMEYLPYRKSDFTVPRDYRRHAWMTSHGYVSVRVDMRGTGDSEGLYFDEYLITEQKDACDVIRWLCDQRWCSGKVGMYGKSWGGFNGLQVAYHRPPGLAAVISLYSTDDRYTTDMHWEGGCVLGNGMLSWASRMFLWNCAPPCPLYVANWREEWKNRLEKASESWAKTWLSHQTNDAYWKQGSINCDYSRVTCPVLAIGGWRDAYVDGVFRMVQSLPNVRGMIGPWSHDWPDTSRPGPNIEFLRECLRWWDVHLKGEPAEAQLPKFRIFVMDSQVPNTSNDVNISGKWLTEPQWPPGNSSDRIVTFVLGPQPGLLHQANSVGTLSEEWVSVKFKAASGQWAGEWLSMGGADVAADQQIQDSISNCWTSAPLSEDLNILGFINLKSKIRVEAETAFLAIRVCDVHPNDQSTLITHGLLNLSHHRGHDEGLPEKLIPGKVYPVCIELHATGYTVPIGHKLRVGISSCYWPTVWPAPNTSDVHLCVGQTGNGHNVTELVVPVADPGSPVYQGVAVSESPKIGPPLPSLVEADSSAIYDLTSGFSFAGGQYTRTVNSNTGPVIIKEGGLDMVYQKISTDAYTIKDLNPLSAKATSDQTLHLHWTIDDQSLDADISTHSEMTSDTHNFHLINTVNVLYQGEKFFAREWKDEVPRHLA</sequence>
<dbReference type="SUPFAM" id="SSF49785">
    <property type="entry name" value="Galactose-binding domain-like"/>
    <property type="match status" value="1"/>
</dbReference>
<dbReference type="InterPro" id="IPR050585">
    <property type="entry name" value="Xaa-Pro_dipeptidyl-ppase/CocE"/>
</dbReference>
<keyword evidence="1" id="KW-0378">Hydrolase</keyword>
<name>R7V0T0_CAPTE</name>
<dbReference type="Pfam" id="PF08530">
    <property type="entry name" value="PepX_C"/>
    <property type="match status" value="1"/>
</dbReference>
<dbReference type="GO" id="GO:0008239">
    <property type="term" value="F:dipeptidyl-peptidase activity"/>
    <property type="evidence" value="ECO:0007669"/>
    <property type="project" value="InterPro"/>
</dbReference>
<dbReference type="STRING" id="283909.R7V0T0"/>
<organism evidence="3">
    <name type="scientific">Capitella teleta</name>
    <name type="common">Polychaete worm</name>
    <dbReference type="NCBI Taxonomy" id="283909"/>
    <lineage>
        <taxon>Eukaryota</taxon>
        <taxon>Metazoa</taxon>
        <taxon>Spiralia</taxon>
        <taxon>Lophotrochozoa</taxon>
        <taxon>Annelida</taxon>
        <taxon>Polychaeta</taxon>
        <taxon>Sedentaria</taxon>
        <taxon>Scolecida</taxon>
        <taxon>Capitellidae</taxon>
        <taxon>Capitella</taxon>
    </lineage>
</organism>
<dbReference type="EnsemblMetazoa" id="CapteT170378">
    <property type="protein sequence ID" value="CapteP170378"/>
    <property type="gene ID" value="CapteG170378"/>
</dbReference>
<proteinExistence type="predicted"/>